<dbReference type="STRING" id="292459.STH2976"/>
<dbReference type="NCBIfam" id="TIGR00208">
    <property type="entry name" value="fliS"/>
    <property type="match status" value="1"/>
</dbReference>
<name>Q67K39_SYMTH</name>
<evidence type="ECO:0000256" key="5">
    <source>
        <dbReference type="ARBA" id="ARBA00023186"/>
    </source>
</evidence>
<gene>
    <name evidence="7" type="primary">fliS</name>
    <name evidence="7" type="ordered locus">STH2976</name>
</gene>
<keyword evidence="7" id="KW-0282">Flagellum</keyword>
<dbReference type="AlphaFoldDB" id="Q67K39"/>
<dbReference type="GO" id="GO:0005829">
    <property type="term" value="C:cytosol"/>
    <property type="evidence" value="ECO:0007669"/>
    <property type="project" value="UniProtKB-SubCell"/>
</dbReference>
<sequence length="127" mass="14341">MNQYKAYQVQTTAPEDQVALLYEGAQRFIDKAALALQQGRYGEVSAYVGRAQQIFTELRTALNPEAGEIARNLDRLYDYWTWRLSQGLLKKDIEAFREVSATVGDMAGAWREAARQVRAQRGTHVSG</sequence>
<dbReference type="Pfam" id="PF02561">
    <property type="entry name" value="FliS"/>
    <property type="match status" value="1"/>
</dbReference>
<keyword evidence="7" id="KW-0969">Cilium</keyword>
<dbReference type="KEGG" id="sth:STH2976"/>
<dbReference type="InterPro" id="IPR003713">
    <property type="entry name" value="FliS"/>
</dbReference>
<dbReference type="GO" id="GO:0044780">
    <property type="term" value="P:bacterial-type flagellum assembly"/>
    <property type="evidence" value="ECO:0007669"/>
    <property type="project" value="InterPro"/>
</dbReference>
<evidence type="ECO:0000256" key="4">
    <source>
        <dbReference type="ARBA" id="ARBA00022795"/>
    </source>
</evidence>
<evidence type="ECO:0000256" key="1">
    <source>
        <dbReference type="ARBA" id="ARBA00004514"/>
    </source>
</evidence>
<dbReference type="PIRSF" id="PIRSF039090">
    <property type="entry name" value="Flis"/>
    <property type="match status" value="1"/>
</dbReference>
<comment type="similarity">
    <text evidence="2 6">Belongs to the FliS family.</text>
</comment>
<keyword evidence="8" id="KW-1185">Reference proteome</keyword>
<dbReference type="Gene3D" id="1.20.120.340">
    <property type="entry name" value="Flagellar protein FliS"/>
    <property type="match status" value="1"/>
</dbReference>
<evidence type="ECO:0000313" key="7">
    <source>
        <dbReference type="EMBL" id="BAD41959.1"/>
    </source>
</evidence>
<keyword evidence="4 6" id="KW-1005">Bacterial flagellum biogenesis</keyword>
<dbReference type="HOGENOM" id="CLU_080373_1_2_9"/>
<evidence type="ECO:0000256" key="3">
    <source>
        <dbReference type="ARBA" id="ARBA00022490"/>
    </source>
</evidence>
<evidence type="ECO:0000256" key="6">
    <source>
        <dbReference type="PIRNR" id="PIRNR039090"/>
    </source>
</evidence>
<dbReference type="eggNOG" id="COG1516">
    <property type="taxonomic scope" value="Bacteria"/>
</dbReference>
<proteinExistence type="inferred from homology"/>
<dbReference type="SUPFAM" id="SSF101116">
    <property type="entry name" value="Flagellar export chaperone FliS"/>
    <property type="match status" value="1"/>
</dbReference>
<dbReference type="OrthoDB" id="1524959at2"/>
<evidence type="ECO:0000256" key="2">
    <source>
        <dbReference type="ARBA" id="ARBA00008787"/>
    </source>
</evidence>
<evidence type="ECO:0000313" key="8">
    <source>
        <dbReference type="Proteomes" id="UP000000417"/>
    </source>
</evidence>
<reference evidence="7 8" key="1">
    <citation type="journal article" date="2004" name="Nucleic Acids Res.">
        <title>Genome sequence of Symbiobacterium thermophilum, an uncultivable bacterium that depends on microbial commensalism.</title>
        <authorList>
            <person name="Ueda K."/>
            <person name="Yamashita A."/>
            <person name="Ishikawa J."/>
            <person name="Shimada M."/>
            <person name="Watsuji T."/>
            <person name="Morimura K."/>
            <person name="Ikeda H."/>
            <person name="Hattori M."/>
            <person name="Beppu T."/>
        </authorList>
    </citation>
    <scope>NUCLEOTIDE SEQUENCE [LARGE SCALE GENOMIC DNA]</scope>
    <source>
        <strain evidence="8">T / IAM 14863</strain>
    </source>
</reference>
<dbReference type="PANTHER" id="PTHR34773">
    <property type="entry name" value="FLAGELLAR SECRETION CHAPERONE FLIS"/>
    <property type="match status" value="1"/>
</dbReference>
<dbReference type="PANTHER" id="PTHR34773:SF1">
    <property type="entry name" value="FLAGELLAR SECRETION CHAPERONE FLIS"/>
    <property type="match status" value="1"/>
</dbReference>
<dbReference type="InterPro" id="IPR036584">
    <property type="entry name" value="FliS_sf"/>
</dbReference>
<protein>
    <recommendedName>
        <fullName evidence="6">Flagellar secretion chaperone FliS</fullName>
    </recommendedName>
</protein>
<keyword evidence="5" id="KW-0143">Chaperone</keyword>
<keyword evidence="3 6" id="KW-0963">Cytoplasm</keyword>
<accession>Q67K39</accession>
<organism evidence="7 8">
    <name type="scientific">Symbiobacterium thermophilum (strain DSM 24528 / JCM 14929 / IAM 14863 / T)</name>
    <dbReference type="NCBI Taxonomy" id="292459"/>
    <lineage>
        <taxon>Bacteria</taxon>
        <taxon>Bacillati</taxon>
        <taxon>Bacillota</taxon>
        <taxon>Clostridia</taxon>
        <taxon>Eubacteriales</taxon>
        <taxon>Symbiobacteriaceae</taxon>
        <taxon>Symbiobacterium</taxon>
    </lineage>
</organism>
<dbReference type="GO" id="GO:0071973">
    <property type="term" value="P:bacterial-type flagellum-dependent cell motility"/>
    <property type="evidence" value="ECO:0007669"/>
    <property type="project" value="TreeGrafter"/>
</dbReference>
<keyword evidence="7" id="KW-0966">Cell projection</keyword>
<dbReference type="EMBL" id="AP006840">
    <property type="protein sequence ID" value="BAD41959.1"/>
    <property type="molecule type" value="Genomic_DNA"/>
</dbReference>
<comment type="subcellular location">
    <subcellularLocation>
        <location evidence="1 6">Cytoplasm</location>
        <location evidence="1 6">Cytosol</location>
    </subcellularLocation>
</comment>
<dbReference type="Proteomes" id="UP000000417">
    <property type="component" value="Chromosome"/>
</dbReference>
<dbReference type="CDD" id="cd16098">
    <property type="entry name" value="FliS"/>
    <property type="match status" value="1"/>
</dbReference>